<reference evidence="3 4" key="1">
    <citation type="journal article" date="2015" name="Genome Announc.">
        <title>Expanding the biotechnology potential of lactobacilli through comparative genomics of 213 strains and associated genera.</title>
        <authorList>
            <person name="Sun Z."/>
            <person name="Harris H.M."/>
            <person name="McCann A."/>
            <person name="Guo C."/>
            <person name="Argimon S."/>
            <person name="Zhang W."/>
            <person name="Yang X."/>
            <person name="Jeffery I.B."/>
            <person name="Cooney J.C."/>
            <person name="Kagawa T.F."/>
            <person name="Liu W."/>
            <person name="Song Y."/>
            <person name="Salvetti E."/>
            <person name="Wrobel A."/>
            <person name="Rasinkangas P."/>
            <person name="Parkhill J."/>
            <person name="Rea M.C."/>
            <person name="O'Sullivan O."/>
            <person name="Ritari J."/>
            <person name="Douillard F.P."/>
            <person name="Paul Ross R."/>
            <person name="Yang R."/>
            <person name="Briner A.E."/>
            <person name="Felis G.E."/>
            <person name="de Vos W.M."/>
            <person name="Barrangou R."/>
            <person name="Klaenhammer T.R."/>
            <person name="Caufield P.W."/>
            <person name="Cui Y."/>
            <person name="Zhang H."/>
            <person name="O'Toole P.W."/>
        </authorList>
    </citation>
    <scope>NUCLEOTIDE SEQUENCE [LARGE SCALE GENOMIC DNA]</scope>
    <source>
        <strain evidence="3 4">DSM 7090</strain>
    </source>
</reference>
<proteinExistence type="predicted"/>
<dbReference type="InterPro" id="IPR036095">
    <property type="entry name" value="PTS_EIIB-like_sf"/>
</dbReference>
<dbReference type="Pfam" id="PF02302">
    <property type="entry name" value="PTS_IIB"/>
    <property type="match status" value="1"/>
</dbReference>
<protein>
    <submittedName>
        <fullName evidence="3">PTS system, lactose cellobiose-specific IIB component</fullName>
    </submittedName>
</protein>
<accession>A0ABR5Q2F2</accession>
<sequence>MKICAVCGFGVGSSVIAKMNIDSILAQEGKDDIEVETVDLGSVTGVDADVFFTTNELFDNFPDELKPKTVVLDNFVDLASIKEKLDEKLAELGA</sequence>
<dbReference type="GeneID" id="84904595"/>
<dbReference type="Gene3D" id="3.40.50.2300">
    <property type="match status" value="1"/>
</dbReference>
<comment type="caution">
    <text evidence="3">The sequence shown here is derived from an EMBL/GenBank/DDBJ whole genome shotgun (WGS) entry which is preliminary data.</text>
</comment>
<evidence type="ECO:0000256" key="1">
    <source>
        <dbReference type="ARBA" id="ARBA00022679"/>
    </source>
</evidence>
<evidence type="ECO:0000313" key="4">
    <source>
        <dbReference type="Proteomes" id="UP000051927"/>
    </source>
</evidence>
<dbReference type="RefSeq" id="WP_003149080.1">
    <property type="nucleotide sequence ID" value="NZ_JQCP01000002.1"/>
</dbReference>
<dbReference type="Proteomes" id="UP000051927">
    <property type="component" value="Unassembled WGS sequence"/>
</dbReference>
<dbReference type="InterPro" id="IPR003501">
    <property type="entry name" value="PTS_EIIB_2/3"/>
</dbReference>
<evidence type="ECO:0000259" key="2">
    <source>
        <dbReference type="PROSITE" id="PS51099"/>
    </source>
</evidence>
<gene>
    <name evidence="3" type="ORF">IV60_GL000800</name>
</gene>
<dbReference type="InterPro" id="IPR013011">
    <property type="entry name" value="PTS_EIIB_2"/>
</dbReference>
<keyword evidence="4" id="KW-1185">Reference proteome</keyword>
<evidence type="ECO:0000313" key="3">
    <source>
        <dbReference type="EMBL" id="KRO02367.1"/>
    </source>
</evidence>
<keyword evidence="1" id="KW-0808">Transferase</keyword>
<dbReference type="CDD" id="cd05563">
    <property type="entry name" value="PTS_IIB_ascorbate"/>
    <property type="match status" value="1"/>
</dbReference>
<organism evidence="3 4">
    <name type="scientific">Lancefieldella rimae</name>
    <dbReference type="NCBI Taxonomy" id="1383"/>
    <lineage>
        <taxon>Bacteria</taxon>
        <taxon>Bacillati</taxon>
        <taxon>Actinomycetota</taxon>
        <taxon>Coriobacteriia</taxon>
        <taxon>Coriobacteriales</taxon>
        <taxon>Atopobiaceae</taxon>
        <taxon>Lancefieldella</taxon>
    </lineage>
</organism>
<dbReference type="SUPFAM" id="SSF52794">
    <property type="entry name" value="PTS system IIB component-like"/>
    <property type="match status" value="1"/>
</dbReference>
<feature type="domain" description="PTS EIIB type-2" evidence="2">
    <location>
        <begin position="1"/>
        <end position="93"/>
    </location>
</feature>
<dbReference type="PROSITE" id="PS51099">
    <property type="entry name" value="PTS_EIIB_TYPE_2"/>
    <property type="match status" value="1"/>
</dbReference>
<name>A0ABR5Q2F2_9ACTN</name>
<dbReference type="EMBL" id="JQCP01000002">
    <property type="protein sequence ID" value="KRO02367.1"/>
    <property type="molecule type" value="Genomic_DNA"/>
</dbReference>